<name>A0AAW2HTX8_9NEOP</name>
<comment type="similarity">
    <text evidence="2">Belongs to the Toll-like receptor family.</text>
</comment>
<dbReference type="SUPFAM" id="SSF52058">
    <property type="entry name" value="L domain-like"/>
    <property type="match status" value="1"/>
</dbReference>
<gene>
    <name evidence="15" type="ORF">PYX00_006072</name>
</gene>
<dbReference type="PANTHER" id="PTHR24365:SF530">
    <property type="entry name" value="MSTPROX-RELATED"/>
    <property type="match status" value="1"/>
</dbReference>
<dbReference type="InterPro" id="IPR001611">
    <property type="entry name" value="Leu-rich_rpt"/>
</dbReference>
<dbReference type="EMBL" id="JARGDH010000003">
    <property type="protein sequence ID" value="KAL0273403.1"/>
    <property type="molecule type" value="Genomic_DNA"/>
</dbReference>
<evidence type="ECO:0000256" key="5">
    <source>
        <dbReference type="ARBA" id="ARBA00022692"/>
    </source>
</evidence>
<dbReference type="AlphaFoldDB" id="A0AAW2HTX8"/>
<reference evidence="15" key="1">
    <citation type="journal article" date="2024" name="Gigascience">
        <title>Chromosome-level genome of the poultry shaft louse Menopon gallinae provides insight into the host-switching and adaptive evolution of parasitic lice.</title>
        <authorList>
            <person name="Xu Y."/>
            <person name="Ma L."/>
            <person name="Liu S."/>
            <person name="Liang Y."/>
            <person name="Liu Q."/>
            <person name="He Z."/>
            <person name="Tian L."/>
            <person name="Duan Y."/>
            <person name="Cai W."/>
            <person name="Li H."/>
            <person name="Song F."/>
        </authorList>
    </citation>
    <scope>NUCLEOTIDE SEQUENCE</scope>
    <source>
        <strain evidence="15">Cailab_2023a</strain>
    </source>
</reference>
<dbReference type="InterPro" id="IPR000157">
    <property type="entry name" value="TIR_dom"/>
</dbReference>
<dbReference type="PROSITE" id="PS51450">
    <property type="entry name" value="LRR"/>
    <property type="match status" value="2"/>
</dbReference>
<feature type="transmembrane region" description="Helical" evidence="13">
    <location>
        <begin position="385"/>
        <end position="405"/>
    </location>
</feature>
<keyword evidence="3" id="KW-0399">Innate immunity</keyword>
<comment type="subcellular location">
    <subcellularLocation>
        <location evidence="1">Membrane</location>
        <topology evidence="1">Single-pass type I membrane protein</topology>
    </subcellularLocation>
</comment>
<dbReference type="InterPro" id="IPR032675">
    <property type="entry name" value="LRR_dom_sf"/>
</dbReference>
<dbReference type="Gene3D" id="3.80.10.10">
    <property type="entry name" value="Ribonuclease Inhibitor"/>
    <property type="match status" value="2"/>
</dbReference>
<dbReference type="Pfam" id="PF13855">
    <property type="entry name" value="LRR_8"/>
    <property type="match status" value="2"/>
</dbReference>
<dbReference type="PROSITE" id="PS50104">
    <property type="entry name" value="TIR"/>
    <property type="match status" value="1"/>
</dbReference>
<evidence type="ECO:0000256" key="1">
    <source>
        <dbReference type="ARBA" id="ARBA00004479"/>
    </source>
</evidence>
<evidence type="ECO:0000259" key="14">
    <source>
        <dbReference type="PROSITE" id="PS50104"/>
    </source>
</evidence>
<keyword evidence="9 13" id="KW-1133">Transmembrane helix</keyword>
<dbReference type="SUPFAM" id="SSF52200">
    <property type="entry name" value="Toll/Interleukin receptor TIR domain"/>
    <property type="match status" value="1"/>
</dbReference>
<feature type="domain" description="TIR" evidence="14">
    <location>
        <begin position="436"/>
        <end position="579"/>
    </location>
</feature>
<dbReference type="InterPro" id="IPR003591">
    <property type="entry name" value="Leu-rich_rpt_typical-subtyp"/>
</dbReference>
<protein>
    <recommendedName>
        <fullName evidence="14">TIR domain-containing protein</fullName>
    </recommendedName>
</protein>
<evidence type="ECO:0000256" key="9">
    <source>
        <dbReference type="ARBA" id="ARBA00022989"/>
    </source>
</evidence>
<dbReference type="PANTHER" id="PTHR24365">
    <property type="entry name" value="TOLL-LIKE RECEPTOR"/>
    <property type="match status" value="1"/>
</dbReference>
<keyword evidence="8" id="KW-0391">Immunity</keyword>
<dbReference type="GO" id="GO:0007165">
    <property type="term" value="P:signal transduction"/>
    <property type="evidence" value="ECO:0007669"/>
    <property type="project" value="InterPro"/>
</dbReference>
<evidence type="ECO:0000256" key="12">
    <source>
        <dbReference type="ARBA" id="ARBA00023180"/>
    </source>
</evidence>
<keyword evidence="7" id="KW-0677">Repeat</keyword>
<keyword evidence="4" id="KW-0433">Leucine-rich repeat</keyword>
<dbReference type="FunFam" id="3.40.50.10140:FF:000001">
    <property type="entry name" value="Toll-like receptor 2"/>
    <property type="match status" value="1"/>
</dbReference>
<evidence type="ECO:0000256" key="10">
    <source>
        <dbReference type="ARBA" id="ARBA00023136"/>
    </source>
</evidence>
<keyword evidence="11" id="KW-0675">Receptor</keyword>
<evidence type="ECO:0000256" key="13">
    <source>
        <dbReference type="SAM" id="Phobius"/>
    </source>
</evidence>
<dbReference type="Pfam" id="PF01582">
    <property type="entry name" value="TIR"/>
    <property type="match status" value="1"/>
</dbReference>
<dbReference type="SMART" id="SM00255">
    <property type="entry name" value="TIR"/>
    <property type="match status" value="1"/>
</dbReference>
<evidence type="ECO:0000256" key="6">
    <source>
        <dbReference type="ARBA" id="ARBA00022729"/>
    </source>
</evidence>
<organism evidence="15">
    <name type="scientific">Menopon gallinae</name>
    <name type="common">poultry shaft louse</name>
    <dbReference type="NCBI Taxonomy" id="328185"/>
    <lineage>
        <taxon>Eukaryota</taxon>
        <taxon>Metazoa</taxon>
        <taxon>Ecdysozoa</taxon>
        <taxon>Arthropoda</taxon>
        <taxon>Hexapoda</taxon>
        <taxon>Insecta</taxon>
        <taxon>Pterygota</taxon>
        <taxon>Neoptera</taxon>
        <taxon>Paraneoptera</taxon>
        <taxon>Psocodea</taxon>
        <taxon>Troctomorpha</taxon>
        <taxon>Phthiraptera</taxon>
        <taxon>Amblycera</taxon>
        <taxon>Menoponidae</taxon>
        <taxon>Menopon</taxon>
    </lineage>
</organism>
<evidence type="ECO:0000256" key="11">
    <source>
        <dbReference type="ARBA" id="ARBA00023170"/>
    </source>
</evidence>
<sequence>MLLPVLNFPKLRALRELDLQSCRINYVEKRSFDFLDSLEKLDLSRNNIINLKDGWVETKPSVMYLNLSYNGLASRAPTINLFDVNHQFDLGIFDRLETLDVSNSDFWSDKKLVLNESNNLRRLSLCKCRLHTLNQSMFRMMTKLTEIDLSGNPALGKTISFSQLNSMGNLQKLHLAHTGIVNLTLDDDGRMPNVQHLDLSNNYIKSVSPNFLRALPRLTVLDLSGNSISCWPKNLLVGAPMLQSIFMDRNKIETLKSTTIDAIVQLREISLGNNPFLCGCYVLDFVKRLRKTKSGFYLCPEFVKETETARVRANAGNHSVRLLTPDISGTRRLYLFEGACALVKDWDESEYQCYSPSAQTVLSFVYLNESFEECQAPLTEEYFDWTYLAVTAALLACFFVGFLWWKWWNIRIFSELLTAAAVLGFANDVGSDEVHYDYDAFVSYTDSDRPWVIEELIPNLEKLQNVKICLHERDFQVGISILENIVTCIDKSRCIILVVSQAFVSSQWCQYEMHLAYHRLLETKRDRMILIFLENIPRYKRPKTLRYLMMTKTYIQWPSDQTDNGKSIQIFWNRLFRALLCDS</sequence>
<evidence type="ECO:0000256" key="7">
    <source>
        <dbReference type="ARBA" id="ARBA00022737"/>
    </source>
</evidence>
<evidence type="ECO:0000256" key="4">
    <source>
        <dbReference type="ARBA" id="ARBA00022614"/>
    </source>
</evidence>
<evidence type="ECO:0000256" key="3">
    <source>
        <dbReference type="ARBA" id="ARBA00022588"/>
    </source>
</evidence>
<dbReference type="EMBL" id="JARGDH010000003">
    <property type="protein sequence ID" value="KAL0273402.1"/>
    <property type="molecule type" value="Genomic_DNA"/>
</dbReference>
<dbReference type="InterPro" id="IPR035897">
    <property type="entry name" value="Toll_tir_struct_dom_sf"/>
</dbReference>
<keyword evidence="12" id="KW-0325">Glycoprotein</keyword>
<dbReference type="Gene3D" id="3.40.50.10140">
    <property type="entry name" value="Toll/interleukin-1 receptor homology (TIR) domain"/>
    <property type="match status" value="1"/>
</dbReference>
<evidence type="ECO:0000256" key="2">
    <source>
        <dbReference type="ARBA" id="ARBA00009634"/>
    </source>
</evidence>
<accession>A0AAW2HTX8</accession>
<dbReference type="GO" id="GO:0038023">
    <property type="term" value="F:signaling receptor activity"/>
    <property type="evidence" value="ECO:0007669"/>
    <property type="project" value="TreeGrafter"/>
</dbReference>
<proteinExistence type="inferred from homology"/>
<keyword evidence="5 13" id="KW-0812">Transmembrane</keyword>
<keyword evidence="10 13" id="KW-0472">Membrane</keyword>
<dbReference type="SMART" id="SM00369">
    <property type="entry name" value="LRR_TYP"/>
    <property type="match status" value="4"/>
</dbReference>
<evidence type="ECO:0000313" key="15">
    <source>
        <dbReference type="EMBL" id="KAL0273402.1"/>
    </source>
</evidence>
<dbReference type="GO" id="GO:0005886">
    <property type="term" value="C:plasma membrane"/>
    <property type="evidence" value="ECO:0007669"/>
    <property type="project" value="TreeGrafter"/>
</dbReference>
<evidence type="ECO:0000256" key="8">
    <source>
        <dbReference type="ARBA" id="ARBA00022859"/>
    </source>
</evidence>
<keyword evidence="6" id="KW-0732">Signal</keyword>
<dbReference type="PRINTS" id="PR01537">
    <property type="entry name" value="INTRLKN1R1F"/>
</dbReference>
<comment type="caution">
    <text evidence="15">The sequence shown here is derived from an EMBL/GenBank/DDBJ whole genome shotgun (WGS) entry which is preliminary data.</text>
</comment>
<dbReference type="GO" id="GO:0045087">
    <property type="term" value="P:innate immune response"/>
    <property type="evidence" value="ECO:0007669"/>
    <property type="project" value="UniProtKB-KW"/>
</dbReference>